<accession>A0A0A6PCU5</accession>
<gene>
    <name evidence="9" type="ORF">PN36_02680</name>
</gene>
<feature type="domain" description="Bacterial sugar transferase" evidence="8">
    <location>
        <begin position="275"/>
        <end position="456"/>
    </location>
</feature>
<protein>
    <recommendedName>
        <fullName evidence="8">Bacterial sugar transferase domain-containing protein</fullName>
    </recommendedName>
</protein>
<dbReference type="PANTHER" id="PTHR30576">
    <property type="entry name" value="COLANIC BIOSYNTHESIS UDP-GLUCOSE LIPID CARRIER TRANSFERASE"/>
    <property type="match status" value="1"/>
</dbReference>
<comment type="subcellular location">
    <subcellularLocation>
        <location evidence="1">Membrane</location>
        <topology evidence="1">Multi-pass membrane protein</topology>
    </subcellularLocation>
</comment>
<keyword evidence="10" id="KW-1185">Reference proteome</keyword>
<sequence>MSQLGFIRTHQSVVDIIQRLSDAVLLVGTLWLSVWLSDYQWGEREEVAALTGVLVFYFLAEMNGLYDSWRGASVSLELRYLLWSWFWTVLILLLFAFITKVSELYSRQIMLIWFILVPLTIGFWRQSIRFLLKNLRHIGYNTRRLVIVGANDLGKRLLSTIRTHPSMGFTILGFYDDKLERGSSFESLEVKGNLNDLIEDGKKGEIDSVYITLPMNAEPQIKKLVSDLADNAITVYLVPDLFVFELLHSRWQDVGGLPVVSIYGTPFLGLGGFLKRMEDVILSLLILLLMALPMLLIALGVKLTSPGPFLFKQRRYGLGGEKIWVWKFRSMTVCENGKITQAKRDDDRVTPFGRILRRTSLDELPQFINVLQGQMSVVGPRPHAISHNEEYRPLIHRYMLRHMVKPGITGLAQIHGCRGEADLPKMEKRIYYDLDYIDNWSLWLDIKIVFLTIFKGFVHNNAY</sequence>
<evidence type="ECO:0000313" key="9">
    <source>
        <dbReference type="EMBL" id="KHD08605.1"/>
    </source>
</evidence>
<dbReference type="Pfam" id="PF13727">
    <property type="entry name" value="CoA_binding_3"/>
    <property type="match status" value="1"/>
</dbReference>
<evidence type="ECO:0000256" key="5">
    <source>
        <dbReference type="ARBA" id="ARBA00022989"/>
    </source>
</evidence>
<evidence type="ECO:0000256" key="4">
    <source>
        <dbReference type="ARBA" id="ARBA00022692"/>
    </source>
</evidence>
<dbReference type="NCBIfam" id="TIGR03023">
    <property type="entry name" value="WcaJ_sugtrans"/>
    <property type="match status" value="1"/>
</dbReference>
<dbReference type="PANTHER" id="PTHR30576:SF21">
    <property type="entry name" value="UDP-GLUCOSE:UNDECAPRENYL-PHOSPHATE GLUCOSE-1-PHOSPHATE TRANSFERASE"/>
    <property type="match status" value="1"/>
</dbReference>
<keyword evidence="5 7" id="KW-1133">Transmembrane helix</keyword>
<evidence type="ECO:0000313" key="10">
    <source>
        <dbReference type="Proteomes" id="UP000030428"/>
    </source>
</evidence>
<name>A0A0A6PCU5_9GAMM</name>
<dbReference type="Gene3D" id="3.40.50.720">
    <property type="entry name" value="NAD(P)-binding Rossmann-like Domain"/>
    <property type="match status" value="1"/>
</dbReference>
<dbReference type="InterPro" id="IPR036291">
    <property type="entry name" value="NAD(P)-bd_dom_sf"/>
</dbReference>
<feature type="transmembrane region" description="Helical" evidence="7">
    <location>
        <begin position="104"/>
        <end position="124"/>
    </location>
</feature>
<comment type="similarity">
    <text evidence="2">Belongs to the bacterial sugar transferase family.</text>
</comment>
<dbReference type="Proteomes" id="UP000030428">
    <property type="component" value="Unassembled WGS sequence"/>
</dbReference>
<evidence type="ECO:0000256" key="7">
    <source>
        <dbReference type="SAM" id="Phobius"/>
    </source>
</evidence>
<evidence type="ECO:0000256" key="3">
    <source>
        <dbReference type="ARBA" id="ARBA00022679"/>
    </source>
</evidence>
<feature type="transmembrane region" description="Helical" evidence="7">
    <location>
        <begin position="47"/>
        <end position="66"/>
    </location>
</feature>
<dbReference type="GO" id="GO:0016020">
    <property type="term" value="C:membrane"/>
    <property type="evidence" value="ECO:0007669"/>
    <property type="project" value="UniProtKB-SubCell"/>
</dbReference>
<feature type="transmembrane region" description="Helical" evidence="7">
    <location>
        <begin position="78"/>
        <end position="98"/>
    </location>
</feature>
<dbReference type="NCBIfam" id="TIGR03025">
    <property type="entry name" value="EPS_sugtrans"/>
    <property type="match status" value="1"/>
</dbReference>
<evidence type="ECO:0000256" key="2">
    <source>
        <dbReference type="ARBA" id="ARBA00006464"/>
    </source>
</evidence>
<evidence type="ECO:0000256" key="1">
    <source>
        <dbReference type="ARBA" id="ARBA00004141"/>
    </source>
</evidence>
<dbReference type="InterPro" id="IPR003362">
    <property type="entry name" value="Bact_transf"/>
</dbReference>
<comment type="caution">
    <text evidence="9">The sequence shown here is derived from an EMBL/GenBank/DDBJ whole genome shotgun (WGS) entry which is preliminary data.</text>
</comment>
<dbReference type="GO" id="GO:0089702">
    <property type="term" value="F:undecaprenyl-phosphate glucose phosphotransferase activity"/>
    <property type="evidence" value="ECO:0007669"/>
    <property type="project" value="TreeGrafter"/>
</dbReference>
<organism evidence="9 10">
    <name type="scientific">Candidatus Thiomargarita nelsonii</name>
    <dbReference type="NCBI Taxonomy" id="1003181"/>
    <lineage>
        <taxon>Bacteria</taxon>
        <taxon>Pseudomonadati</taxon>
        <taxon>Pseudomonadota</taxon>
        <taxon>Gammaproteobacteria</taxon>
        <taxon>Thiotrichales</taxon>
        <taxon>Thiotrichaceae</taxon>
        <taxon>Thiomargarita</taxon>
    </lineage>
</organism>
<dbReference type="SUPFAM" id="SSF51735">
    <property type="entry name" value="NAD(P)-binding Rossmann-fold domains"/>
    <property type="match status" value="1"/>
</dbReference>
<dbReference type="Pfam" id="PF02397">
    <property type="entry name" value="Bac_transf"/>
    <property type="match status" value="1"/>
</dbReference>
<evidence type="ECO:0000256" key="6">
    <source>
        <dbReference type="ARBA" id="ARBA00023136"/>
    </source>
</evidence>
<keyword evidence="6 7" id="KW-0472">Membrane</keyword>
<keyword evidence="4 7" id="KW-0812">Transmembrane</keyword>
<proteinExistence type="inferred from homology"/>
<reference evidence="9 10" key="1">
    <citation type="journal article" date="2016" name="Front. Microbiol.">
        <title>Single-Cell (Meta-)Genomics of a Dimorphic Candidatus Thiomargarita nelsonii Reveals Genomic Plasticity.</title>
        <authorList>
            <person name="Flood B.E."/>
            <person name="Fliss P."/>
            <person name="Jones D.S."/>
            <person name="Dick G.J."/>
            <person name="Jain S."/>
            <person name="Kaster A.K."/>
            <person name="Winkel M."/>
            <person name="Mussmann M."/>
            <person name="Bailey J."/>
        </authorList>
    </citation>
    <scope>NUCLEOTIDE SEQUENCE [LARGE SCALE GENOMIC DNA]</scope>
    <source>
        <strain evidence="9">Hydrate Ridge</strain>
    </source>
</reference>
<keyword evidence="3" id="KW-0808">Transferase</keyword>
<dbReference type="InterPro" id="IPR017475">
    <property type="entry name" value="EPS_sugar_tfrase"/>
</dbReference>
<feature type="transmembrane region" description="Helical" evidence="7">
    <location>
        <begin position="254"/>
        <end position="274"/>
    </location>
</feature>
<feature type="transmembrane region" description="Helical" evidence="7">
    <location>
        <begin position="280"/>
        <end position="305"/>
    </location>
</feature>
<dbReference type="EMBL" id="JSZA02000007">
    <property type="protein sequence ID" value="KHD08605.1"/>
    <property type="molecule type" value="Genomic_DNA"/>
</dbReference>
<evidence type="ECO:0000259" key="8">
    <source>
        <dbReference type="Pfam" id="PF02397"/>
    </source>
</evidence>
<dbReference type="AlphaFoldDB" id="A0A0A6PCU5"/>
<dbReference type="InterPro" id="IPR017473">
    <property type="entry name" value="Undecaprenyl-P_gluc_Ptfrase"/>
</dbReference>
<dbReference type="GO" id="GO:0009242">
    <property type="term" value="P:colanic acid biosynthetic process"/>
    <property type="evidence" value="ECO:0007669"/>
    <property type="project" value="TreeGrafter"/>
</dbReference>